<dbReference type="RefSeq" id="WP_050150823.1">
    <property type="nucleotide sequence ID" value="NZ_CFBF01000023.1"/>
</dbReference>
<dbReference type="AlphaFoldDB" id="A0A4J1NJ06"/>
<dbReference type="EMBL" id="CAATFR010000004">
    <property type="protein sequence ID" value="VNP05629.1"/>
    <property type="molecule type" value="Genomic_DNA"/>
</dbReference>
<evidence type="ECO:0000256" key="1">
    <source>
        <dbReference type="SAM" id="Phobius"/>
    </source>
</evidence>
<accession>A0A4J1NJ06</accession>
<feature type="transmembrane region" description="Helical" evidence="1">
    <location>
        <begin position="6"/>
        <end position="24"/>
    </location>
</feature>
<evidence type="ECO:0000313" key="2">
    <source>
        <dbReference type="EMBL" id="VNO71844.1"/>
    </source>
</evidence>
<evidence type="ECO:0000313" key="5">
    <source>
        <dbReference type="EMBL" id="VNP37121.1"/>
    </source>
</evidence>
<evidence type="ECO:0000313" key="6">
    <source>
        <dbReference type="EMBL" id="VNP99418.1"/>
    </source>
</evidence>
<dbReference type="EMBL" id="CAATHC010000016">
    <property type="protein sequence ID" value="VNP99418.1"/>
    <property type="molecule type" value="Genomic_DNA"/>
</dbReference>
<keyword evidence="1" id="KW-0812">Transmembrane</keyword>
<keyword evidence="1" id="KW-0472">Membrane</keyword>
<evidence type="ECO:0000313" key="4">
    <source>
        <dbReference type="EMBL" id="VNP25488.1"/>
    </source>
</evidence>
<dbReference type="EMBL" id="CAATFW010000005">
    <property type="protein sequence ID" value="VNP25488.1"/>
    <property type="molecule type" value="Genomic_DNA"/>
</dbReference>
<keyword evidence="1" id="KW-1133">Transmembrane helix</keyword>
<evidence type="ECO:0000313" key="7">
    <source>
        <dbReference type="EMBL" id="VNQ66514.1"/>
    </source>
</evidence>
<proteinExistence type="predicted"/>
<protein>
    <submittedName>
        <fullName evidence="2">Uncharacterized protein</fullName>
    </submittedName>
</protein>
<sequence length="66" mass="7559">MLNAKIFYIFLCLIVIETTGLLLLKRGLEMGYLDTEAIILAVFSFAFYNLCSFAWVCSTIKNNKKQ</sequence>
<name>A0A4J1NJ06_STREE</name>
<reference evidence="2" key="1">
    <citation type="submission" date="2019-04" db="EMBL/GenBank/DDBJ databases">
        <authorList>
            <consortium name="Pathogen Informatics"/>
        </authorList>
    </citation>
    <scope>NUCLEOTIDE SEQUENCE</scope>
    <source>
        <strain evidence="2">GPSC58</strain>
        <strain evidence="6">GPSC7</strain>
    </source>
</reference>
<dbReference type="EMBL" id="CAATGF010000004">
    <property type="protein sequence ID" value="VNP37121.1"/>
    <property type="molecule type" value="Genomic_DNA"/>
</dbReference>
<organism evidence="2">
    <name type="scientific">Streptococcus pneumoniae</name>
    <dbReference type="NCBI Taxonomy" id="1313"/>
    <lineage>
        <taxon>Bacteria</taxon>
        <taxon>Bacillati</taxon>
        <taxon>Bacillota</taxon>
        <taxon>Bacilli</taxon>
        <taxon>Lactobacillales</taxon>
        <taxon>Streptococcaceae</taxon>
        <taxon>Streptococcus</taxon>
    </lineage>
</organism>
<evidence type="ECO:0000313" key="3">
    <source>
        <dbReference type="EMBL" id="VNP05629.1"/>
    </source>
</evidence>
<feature type="transmembrane region" description="Helical" evidence="1">
    <location>
        <begin position="36"/>
        <end position="56"/>
    </location>
</feature>
<gene>
    <name evidence="7" type="ORF">SAMEA2627245_01129</name>
    <name evidence="2" type="ORF">SAMEA3172907_00981</name>
    <name evidence="3" type="ORF">SAMEA3172908_00740</name>
    <name evidence="6" type="ORF">SAMEA3206930_01932</name>
    <name evidence="5" type="ORF">SAMEA3309548_00931</name>
    <name evidence="4" type="ORF">SAMEA3381410_01117</name>
</gene>
<dbReference type="EMBL" id="CAATII010000004">
    <property type="protein sequence ID" value="VNQ66514.1"/>
    <property type="molecule type" value="Genomic_DNA"/>
</dbReference>
<dbReference type="EMBL" id="CAATFD010000004">
    <property type="protein sequence ID" value="VNO71844.1"/>
    <property type="molecule type" value="Genomic_DNA"/>
</dbReference>